<comment type="cofactor">
    <cofactor evidence="7">
        <name>Zn(2+)</name>
        <dbReference type="ChEBI" id="CHEBI:29105"/>
    </cofactor>
    <text evidence="7">Binds 2 Zn(2+) ions per subunit.</text>
</comment>
<dbReference type="NCBIfam" id="TIGR01879">
    <property type="entry name" value="hydantase"/>
    <property type="match status" value="1"/>
</dbReference>
<dbReference type="Proteomes" id="UP000562982">
    <property type="component" value="Unassembled WGS sequence"/>
</dbReference>
<feature type="binding site" evidence="7">
    <location>
        <position position="88"/>
    </location>
    <ligand>
        <name>Zn(2+)</name>
        <dbReference type="ChEBI" id="CHEBI:29105"/>
        <label>1</label>
    </ligand>
</feature>
<feature type="binding site" evidence="8">
    <location>
        <position position="283"/>
    </location>
    <ligand>
        <name>allantoate</name>
        <dbReference type="ChEBI" id="CHEBI:17536"/>
    </ligand>
</feature>
<dbReference type="Gene3D" id="3.40.630.10">
    <property type="entry name" value="Zn peptidases"/>
    <property type="match status" value="1"/>
</dbReference>
<evidence type="ECO:0000256" key="6">
    <source>
        <dbReference type="ARBA" id="ARBA00023211"/>
    </source>
</evidence>
<keyword evidence="7" id="KW-0862">Zinc</keyword>
<dbReference type="NCBIfam" id="NF006775">
    <property type="entry name" value="PRK09290.2-5"/>
    <property type="match status" value="1"/>
</dbReference>
<dbReference type="EMBL" id="QQAW01000003">
    <property type="protein sequence ID" value="RDI38709.1"/>
    <property type="molecule type" value="Genomic_DNA"/>
</dbReference>
<evidence type="ECO:0000313" key="13">
    <source>
        <dbReference type="Proteomes" id="UP000562982"/>
    </source>
</evidence>
<feature type="binding site" evidence="7">
    <location>
        <position position="99"/>
    </location>
    <ligand>
        <name>Zn(2+)</name>
        <dbReference type="ChEBI" id="CHEBI:29105"/>
        <label>2</label>
    </ligand>
</feature>
<dbReference type="GO" id="GO:0046872">
    <property type="term" value="F:metal ion binding"/>
    <property type="evidence" value="ECO:0007669"/>
    <property type="project" value="UniProtKB-KW"/>
</dbReference>
<feature type="binding site" evidence="8">
    <location>
        <position position="223"/>
    </location>
    <ligand>
        <name>allantoate</name>
        <dbReference type="ChEBI" id="CHEBI:17536"/>
    </ligand>
</feature>
<dbReference type="SUPFAM" id="SSF53187">
    <property type="entry name" value="Zn-dependent exopeptidases"/>
    <property type="match status" value="1"/>
</dbReference>
<reference evidence="10 13" key="2">
    <citation type="submission" date="2020-04" db="EMBL/GenBank/DDBJ databases">
        <title>Description of novel Gluconacetobacter.</title>
        <authorList>
            <person name="Sombolestani A."/>
        </authorList>
    </citation>
    <scope>NUCLEOTIDE SEQUENCE [LARGE SCALE GENOMIC DNA]</scope>
    <source>
        <strain evidence="10 13">LMG 1382</strain>
    </source>
</reference>
<keyword evidence="5 10" id="KW-0378">Hydrolase</keyword>
<dbReference type="PIRSF" id="PIRSF001235">
    <property type="entry name" value="Amidase_carbamoylase"/>
    <property type="match status" value="1"/>
</dbReference>
<evidence type="ECO:0000256" key="3">
    <source>
        <dbReference type="ARBA" id="ARBA00011738"/>
    </source>
</evidence>
<dbReference type="InterPro" id="IPR010158">
    <property type="entry name" value="Amidase_Cbmase"/>
</dbReference>
<dbReference type="GO" id="GO:0016813">
    <property type="term" value="F:hydrolase activity, acting on carbon-nitrogen (but not peptide) bonds, in linear amidines"/>
    <property type="evidence" value="ECO:0007669"/>
    <property type="project" value="InterPro"/>
</dbReference>
<sequence length="432" mass="44827">MVKMPVRETASGPRAVVRCDDLGVAPYSDSDDYLFRPYLGAGHAATLDRIAAWMTEAGMTARVDAAGNIVGRYEGRHPDAPALVIGSHVDSVRDGGRYDGMLGVMLGIETVAWFAERGHRFAFAIEVVGFGDEEGSRFPVSMLATRAVAGVLGDQDLALVDAAGVGLAEALDGFGLDVARFADAGRKREDILAYVEAHIEQGPVLEAEGHALGVVSAIAAQYRFRAVVTGVAGHAGTMAMRLRHDALAAAAEMVLAVERIGGAGPEDLVATVGRMEVGPGVPNVVPGAVTFSIDIRAGVDAVRDRAAEAIQAALPEIAARRGVGLDLTLQQDLPATPCDSGLSALMADAVSEVTGAAPRVLVSGAGHDAMVMARLAPVSMLFLRCRGGISHNPAEAVEAEDVQVALEAMTAFVIRFEQTGAGAGAALTQEER</sequence>
<evidence type="ECO:0000256" key="2">
    <source>
        <dbReference type="ARBA" id="ARBA00006153"/>
    </source>
</evidence>
<reference evidence="11 12" key="1">
    <citation type="submission" date="2018-07" db="EMBL/GenBank/DDBJ databases">
        <title>Genomic Encyclopedia of Type Strains, Phase IV (KMG-IV): sequencing the most valuable type-strain genomes for metagenomic binning, comparative biology and taxonomic classification.</title>
        <authorList>
            <person name="Goeker M."/>
        </authorList>
    </citation>
    <scope>NUCLEOTIDE SEQUENCE [LARGE SCALE GENOMIC DNA]</scope>
    <source>
        <strain evidence="11 12">DSM 5603</strain>
    </source>
</reference>
<feature type="binding site" evidence="7">
    <location>
        <position position="391"/>
    </location>
    <ligand>
        <name>Zn(2+)</name>
        <dbReference type="ChEBI" id="CHEBI:29105"/>
        <label>2</label>
    </ligand>
</feature>
<dbReference type="PANTHER" id="PTHR32494">
    <property type="entry name" value="ALLANTOATE DEIMINASE-RELATED"/>
    <property type="match status" value="1"/>
</dbReference>
<feature type="binding site" evidence="8">
    <location>
        <position position="296"/>
    </location>
    <ligand>
        <name>allantoate</name>
        <dbReference type="ChEBI" id="CHEBI:17536"/>
    </ligand>
</feature>
<evidence type="ECO:0000256" key="7">
    <source>
        <dbReference type="PIRSR" id="PIRSR001235-1"/>
    </source>
</evidence>
<dbReference type="Proteomes" id="UP000254958">
    <property type="component" value="Unassembled WGS sequence"/>
</dbReference>
<dbReference type="SUPFAM" id="SSF55031">
    <property type="entry name" value="Bacterial exopeptidase dimerisation domain"/>
    <property type="match status" value="1"/>
</dbReference>
<dbReference type="AlphaFoldDB" id="A0A370G728"/>
<dbReference type="Pfam" id="PF07687">
    <property type="entry name" value="M20_dimer"/>
    <property type="match status" value="1"/>
</dbReference>
<proteinExistence type="inferred from homology"/>
<feature type="domain" description="Peptidase M20 dimerisation" evidence="9">
    <location>
        <begin position="224"/>
        <end position="318"/>
    </location>
</feature>
<dbReference type="OrthoDB" id="9808195at2"/>
<comment type="similarity">
    <text evidence="2">Belongs to the peptidase M20 family.</text>
</comment>
<dbReference type="InterPro" id="IPR036264">
    <property type="entry name" value="Bact_exopeptidase_dim_dom"/>
</dbReference>
<evidence type="ECO:0000256" key="1">
    <source>
        <dbReference type="ARBA" id="ARBA00001936"/>
    </source>
</evidence>
<organism evidence="11 12">
    <name type="scientific">Gluconacetobacter liquefaciens</name>
    <name type="common">Acetobacter liquefaciens</name>
    <dbReference type="NCBI Taxonomy" id="89584"/>
    <lineage>
        <taxon>Bacteria</taxon>
        <taxon>Pseudomonadati</taxon>
        <taxon>Pseudomonadota</taxon>
        <taxon>Alphaproteobacteria</taxon>
        <taxon>Acetobacterales</taxon>
        <taxon>Acetobacteraceae</taxon>
        <taxon>Gluconacetobacter</taxon>
    </lineage>
</organism>
<comment type="subunit">
    <text evidence="3">Homodimer.</text>
</comment>
<protein>
    <submittedName>
        <fullName evidence="10">Allantoate amidohydrolase</fullName>
    </submittedName>
    <submittedName>
        <fullName evidence="11">Allantoate deiminase</fullName>
    </submittedName>
</protein>
<name>A0A370G728_GLULI</name>
<dbReference type="InterPro" id="IPR002933">
    <property type="entry name" value="Peptidase_M20"/>
</dbReference>
<dbReference type="Gene3D" id="3.30.70.360">
    <property type="match status" value="1"/>
</dbReference>
<keyword evidence="12" id="KW-1185">Reference proteome</keyword>
<evidence type="ECO:0000256" key="4">
    <source>
        <dbReference type="ARBA" id="ARBA00022723"/>
    </source>
</evidence>
<comment type="cofactor">
    <cofactor evidence="1">
        <name>Mn(2+)</name>
        <dbReference type="ChEBI" id="CHEBI:29035"/>
    </cofactor>
</comment>
<dbReference type="Pfam" id="PF01546">
    <property type="entry name" value="Peptidase_M20"/>
    <property type="match status" value="1"/>
</dbReference>
<feature type="binding site" evidence="7">
    <location>
        <position position="99"/>
    </location>
    <ligand>
        <name>Zn(2+)</name>
        <dbReference type="ChEBI" id="CHEBI:29105"/>
        <label>1</label>
    </ligand>
</feature>
<keyword evidence="6" id="KW-0464">Manganese</keyword>
<evidence type="ECO:0000313" key="10">
    <source>
        <dbReference type="EMBL" id="MBB2186173.1"/>
    </source>
</evidence>
<keyword evidence="4 7" id="KW-0479">Metal-binding</keyword>
<evidence type="ECO:0000256" key="8">
    <source>
        <dbReference type="PIRSR" id="PIRSR001235-2"/>
    </source>
</evidence>
<dbReference type="CDD" id="cd03884">
    <property type="entry name" value="M20_bAS"/>
    <property type="match status" value="1"/>
</dbReference>
<comment type="caution">
    <text evidence="11">The sequence shown here is derived from an EMBL/GenBank/DDBJ whole genome shotgun (WGS) entry which is preliminary data.</text>
</comment>
<feature type="binding site" evidence="7">
    <location>
        <position position="134"/>
    </location>
    <ligand>
        <name>Zn(2+)</name>
        <dbReference type="ChEBI" id="CHEBI:29105"/>
        <label>2</label>
    </ligand>
</feature>
<dbReference type="RefSeq" id="WP_114726851.1">
    <property type="nucleotide sequence ID" value="NZ_BJMI01000005.1"/>
</dbReference>
<accession>A0A370G728</accession>
<dbReference type="EMBL" id="JABEQI010000003">
    <property type="protein sequence ID" value="MBB2186173.1"/>
    <property type="molecule type" value="Genomic_DNA"/>
</dbReference>
<evidence type="ECO:0000313" key="11">
    <source>
        <dbReference type="EMBL" id="RDI38709.1"/>
    </source>
</evidence>
<evidence type="ECO:0000313" key="12">
    <source>
        <dbReference type="Proteomes" id="UP000254958"/>
    </source>
</evidence>
<evidence type="ECO:0000259" key="9">
    <source>
        <dbReference type="Pfam" id="PF07687"/>
    </source>
</evidence>
<feature type="binding site" evidence="7">
    <location>
        <position position="198"/>
    </location>
    <ligand>
        <name>Zn(2+)</name>
        <dbReference type="ChEBI" id="CHEBI:29105"/>
        <label>1</label>
    </ligand>
</feature>
<gene>
    <name evidence="11" type="ORF">C7453_103169</name>
    <name evidence="10" type="ORF">HLH32_07195</name>
</gene>
<evidence type="ECO:0000256" key="5">
    <source>
        <dbReference type="ARBA" id="ARBA00022801"/>
    </source>
</evidence>
<dbReference type="InterPro" id="IPR011650">
    <property type="entry name" value="Peptidase_M20_dimer"/>
</dbReference>
<dbReference type="PANTHER" id="PTHR32494:SF19">
    <property type="entry name" value="ALLANTOATE DEIMINASE-RELATED"/>
    <property type="match status" value="1"/>
</dbReference>